<comment type="caution">
    <text evidence="8">Lacks conserved residue(s) required for the propagation of feature annotation.</text>
</comment>
<accession>A0ABT4TVJ0</accession>
<feature type="binding site" evidence="8">
    <location>
        <position position="119"/>
    </location>
    <ligand>
        <name>L-aspartate</name>
        <dbReference type="ChEBI" id="CHEBI:29991"/>
    </ligand>
</feature>
<gene>
    <name evidence="8" type="primary">argG</name>
    <name evidence="11" type="ORF">O4U47_29715</name>
</gene>
<dbReference type="CDD" id="cd01999">
    <property type="entry name" value="ASS"/>
    <property type="match status" value="1"/>
</dbReference>
<evidence type="ECO:0000256" key="3">
    <source>
        <dbReference type="ARBA" id="ARBA00022571"/>
    </source>
</evidence>
<dbReference type="EC" id="6.3.4.5" evidence="2 8"/>
<evidence type="ECO:0000259" key="10">
    <source>
        <dbReference type="Pfam" id="PF20979"/>
    </source>
</evidence>
<keyword evidence="3 8" id="KW-0055">Arginine biosynthesis</keyword>
<reference evidence="11" key="1">
    <citation type="submission" date="2023-01" db="EMBL/GenBank/DDBJ databases">
        <title>Draft genome sequence of Nocardiopsis sp. LSu2-4 isolated from halophytes.</title>
        <authorList>
            <person name="Duangmal K."/>
            <person name="Chantavorakit T."/>
        </authorList>
    </citation>
    <scope>NUCLEOTIDE SEQUENCE</scope>
    <source>
        <strain evidence="11">LSu2-4</strain>
    </source>
</reference>
<comment type="subcellular location">
    <subcellularLocation>
        <location evidence="8">Cytoplasm</location>
    </subcellularLocation>
</comment>
<comment type="subunit">
    <text evidence="8">Homotetramer.</text>
</comment>
<evidence type="ECO:0000256" key="2">
    <source>
        <dbReference type="ARBA" id="ARBA00012286"/>
    </source>
</evidence>
<evidence type="ECO:0000256" key="8">
    <source>
        <dbReference type="HAMAP-Rule" id="MF_00005"/>
    </source>
</evidence>
<feature type="binding site" evidence="8">
    <location>
        <position position="123"/>
    </location>
    <ligand>
        <name>L-citrulline</name>
        <dbReference type="ChEBI" id="CHEBI:57743"/>
    </ligand>
</feature>
<organism evidence="11 12">
    <name type="scientific">Nocardiopsis suaedae</name>
    <dbReference type="NCBI Taxonomy" id="3018444"/>
    <lineage>
        <taxon>Bacteria</taxon>
        <taxon>Bacillati</taxon>
        <taxon>Actinomycetota</taxon>
        <taxon>Actinomycetes</taxon>
        <taxon>Streptosporangiales</taxon>
        <taxon>Nocardiopsidaceae</taxon>
        <taxon>Nocardiopsis</taxon>
    </lineage>
</organism>
<feature type="binding site" evidence="8">
    <location>
        <position position="123"/>
    </location>
    <ligand>
        <name>L-aspartate</name>
        <dbReference type="ChEBI" id="CHEBI:29991"/>
    </ligand>
</feature>
<evidence type="ECO:0000259" key="9">
    <source>
        <dbReference type="Pfam" id="PF00764"/>
    </source>
</evidence>
<dbReference type="PROSITE" id="PS00564">
    <property type="entry name" value="ARGININOSUCCIN_SYN_1"/>
    <property type="match status" value="1"/>
</dbReference>
<dbReference type="Pfam" id="PF00764">
    <property type="entry name" value="Arginosuc_synth"/>
    <property type="match status" value="1"/>
</dbReference>
<dbReference type="HAMAP" id="MF_00005">
    <property type="entry name" value="Arg_succ_synth_type1"/>
    <property type="match status" value="1"/>
</dbReference>
<evidence type="ECO:0000256" key="6">
    <source>
        <dbReference type="ARBA" id="ARBA00022741"/>
    </source>
</evidence>
<feature type="binding site" evidence="8">
    <location>
        <position position="117"/>
    </location>
    <ligand>
        <name>ATP</name>
        <dbReference type="ChEBI" id="CHEBI:30616"/>
    </ligand>
</feature>
<comment type="similarity">
    <text evidence="8">Belongs to the argininosuccinate synthase family. Type 1 subfamily.</text>
</comment>
<sequence length="399" mass="43386">MSERVVLAYSGGLDTSVAIGWIAEETGAEVVAVAIDCGQGGEDLDTVRRRAIDCGAVEAVVADAKDEFAEQYCVPALQANALYMDRYPLVSALSRPLIVKHLADAARYHGATMVAHGCTGKGNDQVRFEAGLAALFPELKVLAPVRDSGMTRDKAIAFAEEKGLPIDVSKKSPYSIDQNLFGRAVETGFLEDIWNGPIEDVYAYTDDPGAPREADEPVVTFTAGVPTAIDGKELTPLQVIEEMNRRAGAQGVGRIDMVEDRLVGIKSREVYEAPGAIALIAAHQELENVTVERELARFKRGVDQRWGELVYDGLWFSPLKDALDGFIADANEHVSGDVRVVLHGGRAVVTGRRSEQSLYDYELATYDTGDTYDQSMARGFIDVWSMPAKIASLRDQRNA</sequence>
<evidence type="ECO:0000256" key="1">
    <source>
        <dbReference type="ARBA" id="ARBA00004967"/>
    </source>
</evidence>
<proteinExistence type="inferred from homology"/>
<evidence type="ECO:0000256" key="7">
    <source>
        <dbReference type="ARBA" id="ARBA00022840"/>
    </source>
</evidence>
<feature type="domain" description="Arginosuccinate synthase-like N-terminal" evidence="9">
    <location>
        <begin position="4"/>
        <end position="165"/>
    </location>
</feature>
<dbReference type="EMBL" id="JAQFWP010000100">
    <property type="protein sequence ID" value="MDA2808720.1"/>
    <property type="molecule type" value="Genomic_DNA"/>
</dbReference>
<evidence type="ECO:0000313" key="12">
    <source>
        <dbReference type="Proteomes" id="UP001165685"/>
    </source>
</evidence>
<feature type="binding site" evidence="8">
    <location>
        <position position="124"/>
    </location>
    <ligand>
        <name>L-aspartate</name>
        <dbReference type="ChEBI" id="CHEBI:29991"/>
    </ligand>
</feature>
<keyword evidence="12" id="KW-1185">Reference proteome</keyword>
<evidence type="ECO:0000313" key="11">
    <source>
        <dbReference type="EMBL" id="MDA2808720.1"/>
    </source>
</evidence>
<dbReference type="SUPFAM" id="SSF52402">
    <property type="entry name" value="Adenine nucleotide alpha hydrolases-like"/>
    <property type="match status" value="1"/>
</dbReference>
<dbReference type="PROSITE" id="PS00565">
    <property type="entry name" value="ARGININOSUCCIN_SYN_2"/>
    <property type="match status" value="1"/>
</dbReference>
<dbReference type="Proteomes" id="UP001165685">
    <property type="component" value="Unassembled WGS sequence"/>
</dbReference>
<dbReference type="InterPro" id="IPR023434">
    <property type="entry name" value="Arginosuc_synth_type_1_subfam"/>
</dbReference>
<feature type="binding site" evidence="8">
    <location>
        <position position="259"/>
    </location>
    <ligand>
        <name>L-citrulline</name>
        <dbReference type="ChEBI" id="CHEBI:57743"/>
    </ligand>
</feature>
<dbReference type="InterPro" id="IPR048267">
    <property type="entry name" value="Arginosuc_syn_N"/>
</dbReference>
<dbReference type="Pfam" id="PF20979">
    <property type="entry name" value="Arginosuc_syn_C"/>
    <property type="match status" value="1"/>
</dbReference>
<feature type="binding site" evidence="8">
    <location>
        <position position="127"/>
    </location>
    <ligand>
        <name>L-citrulline</name>
        <dbReference type="ChEBI" id="CHEBI:57743"/>
    </ligand>
</feature>
<keyword evidence="4 8" id="KW-0436">Ligase</keyword>
<keyword evidence="7 8" id="KW-0067">ATP-binding</keyword>
<feature type="binding site" evidence="8">
    <location>
        <begin position="8"/>
        <end position="16"/>
    </location>
    <ligand>
        <name>ATP</name>
        <dbReference type="ChEBI" id="CHEBI:30616"/>
    </ligand>
</feature>
<evidence type="ECO:0000256" key="5">
    <source>
        <dbReference type="ARBA" id="ARBA00022605"/>
    </source>
</evidence>
<dbReference type="PANTHER" id="PTHR11587:SF2">
    <property type="entry name" value="ARGININOSUCCINATE SYNTHASE"/>
    <property type="match status" value="1"/>
</dbReference>
<feature type="binding site" evidence="8">
    <location>
        <position position="87"/>
    </location>
    <ligand>
        <name>L-citrulline</name>
        <dbReference type="ChEBI" id="CHEBI:57743"/>
    </ligand>
</feature>
<dbReference type="Gene3D" id="1.20.5.470">
    <property type="entry name" value="Single helix bin"/>
    <property type="match status" value="1"/>
</dbReference>
<dbReference type="InterPro" id="IPR014729">
    <property type="entry name" value="Rossmann-like_a/b/a_fold"/>
</dbReference>
<dbReference type="PANTHER" id="PTHR11587">
    <property type="entry name" value="ARGININOSUCCINATE SYNTHASE"/>
    <property type="match status" value="1"/>
</dbReference>
<comment type="catalytic activity">
    <reaction evidence="8">
        <text>L-citrulline + L-aspartate + ATP = 2-(N(omega)-L-arginino)succinate + AMP + diphosphate + H(+)</text>
        <dbReference type="Rhea" id="RHEA:10932"/>
        <dbReference type="ChEBI" id="CHEBI:15378"/>
        <dbReference type="ChEBI" id="CHEBI:29991"/>
        <dbReference type="ChEBI" id="CHEBI:30616"/>
        <dbReference type="ChEBI" id="CHEBI:33019"/>
        <dbReference type="ChEBI" id="CHEBI:57472"/>
        <dbReference type="ChEBI" id="CHEBI:57743"/>
        <dbReference type="ChEBI" id="CHEBI:456215"/>
        <dbReference type="EC" id="6.3.4.5"/>
    </reaction>
</comment>
<dbReference type="SUPFAM" id="SSF69864">
    <property type="entry name" value="Argininosuccinate synthetase, C-terminal domain"/>
    <property type="match status" value="1"/>
</dbReference>
<protein>
    <recommendedName>
        <fullName evidence="2 8">Argininosuccinate synthase</fullName>
        <ecNumber evidence="2 8">6.3.4.5</ecNumber>
    </recommendedName>
    <alternativeName>
        <fullName evidence="8">Citrulline--aspartate ligase</fullName>
    </alternativeName>
</protein>
<comment type="caution">
    <text evidence="11">The sequence shown here is derived from an EMBL/GenBank/DDBJ whole genome shotgun (WGS) entry which is preliminary data.</text>
</comment>
<dbReference type="InterPro" id="IPR001518">
    <property type="entry name" value="Arginosuc_synth"/>
</dbReference>
<dbReference type="InterPro" id="IPR018223">
    <property type="entry name" value="Arginosuc_synth_CS"/>
</dbReference>
<dbReference type="InterPro" id="IPR024074">
    <property type="entry name" value="AS_cat/multimer_dom_body"/>
</dbReference>
<dbReference type="NCBIfam" id="NF001770">
    <property type="entry name" value="PRK00509.1"/>
    <property type="match status" value="1"/>
</dbReference>
<comment type="pathway">
    <text evidence="1 8">Amino-acid biosynthesis; L-arginine biosynthesis; L-arginine from L-ornithine and carbamoyl phosphate: step 2/3.</text>
</comment>
<dbReference type="InterPro" id="IPR048268">
    <property type="entry name" value="Arginosuc_syn_C"/>
</dbReference>
<keyword evidence="8" id="KW-0963">Cytoplasm</keyword>
<feature type="binding site" evidence="8">
    <location>
        <position position="175"/>
    </location>
    <ligand>
        <name>L-citrulline</name>
        <dbReference type="ChEBI" id="CHEBI:57743"/>
    </ligand>
</feature>
<dbReference type="Gene3D" id="3.90.1260.10">
    <property type="entry name" value="Argininosuccinate synthetase, chain A, domain 2"/>
    <property type="match status" value="1"/>
</dbReference>
<name>A0ABT4TVJ0_9ACTN</name>
<dbReference type="RefSeq" id="WP_270681308.1">
    <property type="nucleotide sequence ID" value="NZ_JAQFWP010000100.1"/>
</dbReference>
<dbReference type="Gene3D" id="3.40.50.620">
    <property type="entry name" value="HUPs"/>
    <property type="match status" value="1"/>
</dbReference>
<feature type="binding site" evidence="8">
    <location>
        <position position="271"/>
    </location>
    <ligand>
        <name>L-citrulline</name>
        <dbReference type="ChEBI" id="CHEBI:57743"/>
    </ligand>
</feature>
<keyword evidence="5 8" id="KW-0028">Amino-acid biosynthesis</keyword>
<feature type="domain" description="Arginosuccinate synthase C-terminal" evidence="10">
    <location>
        <begin position="174"/>
        <end position="390"/>
    </location>
</feature>
<dbReference type="GO" id="GO:0004055">
    <property type="term" value="F:argininosuccinate synthase activity"/>
    <property type="evidence" value="ECO:0007669"/>
    <property type="project" value="UniProtKB-EC"/>
</dbReference>
<dbReference type="NCBIfam" id="TIGR00032">
    <property type="entry name" value="argG"/>
    <property type="match status" value="1"/>
</dbReference>
<keyword evidence="6 8" id="KW-0547">Nucleotide-binding</keyword>
<evidence type="ECO:0000256" key="4">
    <source>
        <dbReference type="ARBA" id="ARBA00022598"/>
    </source>
</evidence>